<dbReference type="AlphaFoldDB" id="A0A0D0AIE0"/>
<evidence type="ECO:0000256" key="1">
    <source>
        <dbReference type="PROSITE-ProRule" id="PRU00221"/>
    </source>
</evidence>
<evidence type="ECO:0000313" key="3">
    <source>
        <dbReference type="Proteomes" id="UP000054485"/>
    </source>
</evidence>
<dbReference type="OrthoDB" id="2670653at2759"/>
<dbReference type="Proteomes" id="UP000054485">
    <property type="component" value="Unassembled WGS sequence"/>
</dbReference>
<reference evidence="3" key="2">
    <citation type="submission" date="2015-01" db="EMBL/GenBank/DDBJ databases">
        <title>Evolutionary Origins and Diversification of the Mycorrhizal Mutualists.</title>
        <authorList>
            <consortium name="DOE Joint Genome Institute"/>
            <consortium name="Mycorrhizal Genomics Consortium"/>
            <person name="Kohler A."/>
            <person name="Kuo A."/>
            <person name="Nagy L.G."/>
            <person name="Floudas D."/>
            <person name="Copeland A."/>
            <person name="Barry K.W."/>
            <person name="Cichocki N."/>
            <person name="Veneault-Fourrey C."/>
            <person name="LaButti K."/>
            <person name="Lindquist E.A."/>
            <person name="Lipzen A."/>
            <person name="Lundell T."/>
            <person name="Morin E."/>
            <person name="Murat C."/>
            <person name="Riley R."/>
            <person name="Ohm R."/>
            <person name="Sun H."/>
            <person name="Tunlid A."/>
            <person name="Henrissat B."/>
            <person name="Grigoriev I.V."/>
            <person name="Hibbett D.S."/>
            <person name="Martin F."/>
        </authorList>
    </citation>
    <scope>NUCLEOTIDE SEQUENCE [LARGE SCALE GENOMIC DNA]</scope>
    <source>
        <strain evidence="3">UH-Slu-Lm8-n1</strain>
    </source>
</reference>
<feature type="repeat" description="WD" evidence="1">
    <location>
        <begin position="1"/>
        <end position="32"/>
    </location>
</feature>
<accession>A0A0D0AIE0</accession>
<sequence length="68" mass="7476">VDISADNAMWASGSLDETARIWNLDTGKLVAGPLTREKIRWAQFDSPQIRKSLQSGRCGARAWNSKSG</sequence>
<keyword evidence="1" id="KW-0853">WD repeat</keyword>
<dbReference type="EMBL" id="KN836650">
    <property type="protein sequence ID" value="KIK31788.1"/>
    <property type="molecule type" value="Genomic_DNA"/>
</dbReference>
<dbReference type="PROSITE" id="PS50082">
    <property type="entry name" value="WD_REPEATS_2"/>
    <property type="match status" value="1"/>
</dbReference>
<proteinExistence type="predicted"/>
<reference evidence="2 3" key="1">
    <citation type="submission" date="2014-04" db="EMBL/GenBank/DDBJ databases">
        <authorList>
            <consortium name="DOE Joint Genome Institute"/>
            <person name="Kuo A."/>
            <person name="Ruytinx J."/>
            <person name="Rineau F."/>
            <person name="Colpaert J."/>
            <person name="Kohler A."/>
            <person name="Nagy L.G."/>
            <person name="Floudas D."/>
            <person name="Copeland A."/>
            <person name="Barry K.W."/>
            <person name="Cichocki N."/>
            <person name="Veneault-Fourrey C."/>
            <person name="LaButti K."/>
            <person name="Lindquist E.A."/>
            <person name="Lipzen A."/>
            <person name="Lundell T."/>
            <person name="Morin E."/>
            <person name="Murat C."/>
            <person name="Sun H."/>
            <person name="Tunlid A."/>
            <person name="Henrissat B."/>
            <person name="Grigoriev I.V."/>
            <person name="Hibbett D.S."/>
            <person name="Martin F."/>
            <person name="Nordberg H.P."/>
            <person name="Cantor M.N."/>
            <person name="Hua S.X."/>
        </authorList>
    </citation>
    <scope>NUCLEOTIDE SEQUENCE [LARGE SCALE GENOMIC DNA]</scope>
    <source>
        <strain evidence="2 3">UH-Slu-Lm8-n1</strain>
    </source>
</reference>
<evidence type="ECO:0000313" key="2">
    <source>
        <dbReference type="EMBL" id="KIK31788.1"/>
    </source>
</evidence>
<dbReference type="Gene3D" id="2.130.10.10">
    <property type="entry name" value="YVTN repeat-like/Quinoprotein amine dehydrogenase"/>
    <property type="match status" value="1"/>
</dbReference>
<feature type="non-terminal residue" evidence="2">
    <location>
        <position position="68"/>
    </location>
</feature>
<dbReference type="InterPro" id="IPR001680">
    <property type="entry name" value="WD40_rpt"/>
</dbReference>
<organism evidence="2 3">
    <name type="scientific">Suillus luteus UH-Slu-Lm8-n1</name>
    <dbReference type="NCBI Taxonomy" id="930992"/>
    <lineage>
        <taxon>Eukaryota</taxon>
        <taxon>Fungi</taxon>
        <taxon>Dikarya</taxon>
        <taxon>Basidiomycota</taxon>
        <taxon>Agaricomycotina</taxon>
        <taxon>Agaricomycetes</taxon>
        <taxon>Agaricomycetidae</taxon>
        <taxon>Boletales</taxon>
        <taxon>Suillineae</taxon>
        <taxon>Suillaceae</taxon>
        <taxon>Suillus</taxon>
    </lineage>
</organism>
<feature type="non-terminal residue" evidence="2">
    <location>
        <position position="1"/>
    </location>
</feature>
<name>A0A0D0AIE0_9AGAM</name>
<protein>
    <submittedName>
        <fullName evidence="2">Unplaced genomic scaffold CY34scaffold_1519, whole genome shotgun sequence</fullName>
    </submittedName>
</protein>
<dbReference type="InterPro" id="IPR015943">
    <property type="entry name" value="WD40/YVTN_repeat-like_dom_sf"/>
</dbReference>
<keyword evidence="3" id="KW-1185">Reference proteome</keyword>
<dbReference type="InParanoid" id="A0A0D0AIE0"/>
<dbReference type="HOGENOM" id="CLU_2801156_0_0_1"/>
<gene>
    <name evidence="2" type="ORF">CY34DRAFT_56366</name>
</gene>